<dbReference type="SUPFAM" id="SSF56601">
    <property type="entry name" value="beta-lactamase/transpeptidase-like"/>
    <property type="match status" value="1"/>
</dbReference>
<dbReference type="Gene3D" id="3.40.710.10">
    <property type="entry name" value="DD-peptidase/beta-lactamase superfamily"/>
    <property type="match status" value="1"/>
</dbReference>
<evidence type="ECO:0000256" key="1">
    <source>
        <dbReference type="SAM" id="MobiDB-lite"/>
    </source>
</evidence>
<proteinExistence type="predicted"/>
<gene>
    <name evidence="3" type="ORF">ACFQZI_14745</name>
</gene>
<dbReference type="InterPro" id="IPR012338">
    <property type="entry name" value="Beta-lactam/transpept-like"/>
</dbReference>
<dbReference type="Proteomes" id="UP001597073">
    <property type="component" value="Unassembled WGS sequence"/>
</dbReference>
<dbReference type="EMBL" id="JBHTIA010000010">
    <property type="protein sequence ID" value="MFD0766119.1"/>
    <property type="molecule type" value="Genomic_DNA"/>
</dbReference>
<keyword evidence="2" id="KW-0732">Signal</keyword>
<evidence type="ECO:0008006" key="5">
    <source>
        <dbReference type="Google" id="ProtNLM"/>
    </source>
</evidence>
<feature type="signal peptide" evidence="2">
    <location>
        <begin position="1"/>
        <end position="19"/>
    </location>
</feature>
<sequence>MKKLIFLFIQILLVSSALAQNEPQQIDSLMQLAHQRGVFNGNVLVAWKGKIIYEKAFGYADGSKSIPLNLSMSRLVDSDDDSNIGSLPTHTSTIAKD</sequence>
<feature type="region of interest" description="Disordered" evidence="1">
    <location>
        <begin position="78"/>
        <end position="97"/>
    </location>
</feature>
<name>A0ABW2ZJ12_9SPHI</name>
<feature type="compositionally biased region" description="Polar residues" evidence="1">
    <location>
        <begin position="83"/>
        <end position="97"/>
    </location>
</feature>
<comment type="caution">
    <text evidence="3">The sequence shown here is derived from an EMBL/GenBank/DDBJ whole genome shotgun (WGS) entry which is preliminary data.</text>
</comment>
<reference evidence="4" key="1">
    <citation type="journal article" date="2019" name="Int. J. Syst. Evol. Microbiol.">
        <title>The Global Catalogue of Microorganisms (GCM) 10K type strain sequencing project: providing services to taxonomists for standard genome sequencing and annotation.</title>
        <authorList>
            <consortium name="The Broad Institute Genomics Platform"/>
            <consortium name="The Broad Institute Genome Sequencing Center for Infectious Disease"/>
            <person name="Wu L."/>
            <person name="Ma J."/>
        </authorList>
    </citation>
    <scope>NUCLEOTIDE SEQUENCE [LARGE SCALE GENOMIC DNA]</scope>
    <source>
        <strain evidence="4">CCUG 60742</strain>
    </source>
</reference>
<evidence type="ECO:0000256" key="2">
    <source>
        <dbReference type="SAM" id="SignalP"/>
    </source>
</evidence>
<keyword evidence="4" id="KW-1185">Reference proteome</keyword>
<organism evidence="3 4">
    <name type="scientific">Mucilaginibacter lutimaris</name>
    <dbReference type="NCBI Taxonomy" id="931629"/>
    <lineage>
        <taxon>Bacteria</taxon>
        <taxon>Pseudomonadati</taxon>
        <taxon>Bacteroidota</taxon>
        <taxon>Sphingobacteriia</taxon>
        <taxon>Sphingobacteriales</taxon>
        <taxon>Sphingobacteriaceae</taxon>
        <taxon>Mucilaginibacter</taxon>
    </lineage>
</organism>
<evidence type="ECO:0000313" key="4">
    <source>
        <dbReference type="Proteomes" id="UP001597073"/>
    </source>
</evidence>
<evidence type="ECO:0000313" key="3">
    <source>
        <dbReference type="EMBL" id="MFD0766119.1"/>
    </source>
</evidence>
<accession>A0ABW2ZJ12</accession>
<dbReference type="RefSeq" id="WP_377143747.1">
    <property type="nucleotide sequence ID" value="NZ_JBHTIA010000010.1"/>
</dbReference>
<protein>
    <recommendedName>
        <fullName evidence="5">Beta-lactamase</fullName>
    </recommendedName>
</protein>
<feature type="chain" id="PRO_5046400477" description="Beta-lactamase" evidence="2">
    <location>
        <begin position="20"/>
        <end position="97"/>
    </location>
</feature>